<feature type="compositionally biased region" description="Polar residues" evidence="1">
    <location>
        <begin position="80"/>
        <end position="89"/>
    </location>
</feature>
<feature type="compositionally biased region" description="Low complexity" evidence="1">
    <location>
        <begin position="142"/>
        <end position="164"/>
    </location>
</feature>
<evidence type="ECO:0000256" key="1">
    <source>
        <dbReference type="SAM" id="MobiDB-lite"/>
    </source>
</evidence>
<sequence>MASAKKRVELALAKQQMRGSGTVQINTTVDDPRKSIEELINAGLKTHNERGSKHFNKKNKGHSRDSSDDGFGSSAGRHTLSPSSISSFGFHQGGHVPMALTDPMTGQNYSASCSAIIHQRQASAPALINYEQYEPQQQHFTQQSVNDGSQQQQHSSNQQQIPSSHHLHHQQHMANSK</sequence>
<name>A0A1I8C0N2_MELHA</name>
<dbReference type="Proteomes" id="UP000095281">
    <property type="component" value="Unplaced"/>
</dbReference>
<dbReference type="WBParaSite" id="MhA1_Contig82.frz3.gene1">
    <property type="protein sequence ID" value="MhA1_Contig82.frz3.gene1"/>
    <property type="gene ID" value="MhA1_Contig82.frz3.gene1"/>
</dbReference>
<evidence type="ECO:0000313" key="2">
    <source>
        <dbReference type="Proteomes" id="UP000095281"/>
    </source>
</evidence>
<protein>
    <submittedName>
        <fullName evidence="3">WH2 domain-containing protein</fullName>
    </submittedName>
</protein>
<evidence type="ECO:0000313" key="3">
    <source>
        <dbReference type="WBParaSite" id="MhA1_Contig82.frz3.gene1"/>
    </source>
</evidence>
<organism evidence="2 3">
    <name type="scientific">Meloidogyne hapla</name>
    <name type="common">Root-knot nematode worm</name>
    <dbReference type="NCBI Taxonomy" id="6305"/>
    <lineage>
        <taxon>Eukaryota</taxon>
        <taxon>Metazoa</taxon>
        <taxon>Ecdysozoa</taxon>
        <taxon>Nematoda</taxon>
        <taxon>Chromadorea</taxon>
        <taxon>Rhabditida</taxon>
        <taxon>Tylenchina</taxon>
        <taxon>Tylenchomorpha</taxon>
        <taxon>Tylenchoidea</taxon>
        <taxon>Meloidogynidae</taxon>
        <taxon>Meloidogyninae</taxon>
        <taxon>Meloidogyne</taxon>
    </lineage>
</organism>
<feature type="region of interest" description="Disordered" evidence="1">
    <location>
        <begin position="137"/>
        <end position="177"/>
    </location>
</feature>
<reference evidence="3" key="1">
    <citation type="submission" date="2016-11" db="UniProtKB">
        <authorList>
            <consortium name="WormBaseParasite"/>
        </authorList>
    </citation>
    <scope>IDENTIFICATION</scope>
</reference>
<dbReference type="AlphaFoldDB" id="A0A1I8C0N2"/>
<keyword evidence="2" id="KW-1185">Reference proteome</keyword>
<accession>A0A1I8C0N2</accession>
<feature type="region of interest" description="Disordered" evidence="1">
    <location>
        <begin position="42"/>
        <end position="91"/>
    </location>
</feature>
<proteinExistence type="predicted"/>